<dbReference type="PANTHER" id="PTHR44591:SF3">
    <property type="entry name" value="RESPONSE REGULATORY DOMAIN-CONTAINING PROTEIN"/>
    <property type="match status" value="1"/>
</dbReference>
<dbReference type="InterPro" id="IPR050595">
    <property type="entry name" value="Bact_response_regulator"/>
</dbReference>
<protein>
    <submittedName>
        <fullName evidence="4">Two-component response regulator PhoP</fullName>
    </submittedName>
</protein>
<dbReference type="SUPFAM" id="SSF52172">
    <property type="entry name" value="CheY-like"/>
    <property type="match status" value="1"/>
</dbReference>
<sequence>MNKSADKIKILLIEDDEFIAKMYSSKFEKSGFDFIIASDGELGLKRIEKEKPDLILLDIILPKKDGFEVLKKCKEDNLNIPIILLTNLGQENNIKQGMDLGAKDYIIKAHFTPQEVVDRVKKIFPNA</sequence>
<dbReference type="PROSITE" id="PS50110">
    <property type="entry name" value="RESPONSE_REGULATORY"/>
    <property type="match status" value="1"/>
</dbReference>
<comment type="caution">
    <text evidence="4">The sequence shown here is derived from an EMBL/GenBank/DDBJ whole genome shotgun (WGS) entry which is preliminary data.</text>
</comment>
<dbReference type="CDD" id="cd17574">
    <property type="entry name" value="REC_OmpR"/>
    <property type="match status" value="1"/>
</dbReference>
<dbReference type="Proteomes" id="UP000034349">
    <property type="component" value="Unassembled WGS sequence"/>
</dbReference>
<feature type="modified residue" description="4-aspartylphosphate" evidence="2">
    <location>
        <position position="58"/>
    </location>
</feature>
<organism evidence="4 5">
    <name type="scientific">Candidatus Roizmanbacteria bacterium GW2011_GWA2_32_13</name>
    <dbReference type="NCBI Taxonomy" id="1618475"/>
    <lineage>
        <taxon>Bacteria</taxon>
        <taxon>Candidatus Roizmaniibacteriota</taxon>
    </lineage>
</organism>
<dbReference type="Gene3D" id="3.40.50.2300">
    <property type="match status" value="1"/>
</dbReference>
<evidence type="ECO:0000313" key="5">
    <source>
        <dbReference type="Proteomes" id="UP000034349"/>
    </source>
</evidence>
<dbReference type="GO" id="GO:0000160">
    <property type="term" value="P:phosphorelay signal transduction system"/>
    <property type="evidence" value="ECO:0007669"/>
    <property type="project" value="InterPro"/>
</dbReference>
<feature type="domain" description="Response regulatory" evidence="3">
    <location>
        <begin position="9"/>
        <end position="123"/>
    </location>
</feature>
<name>A0A0F9YT71_9BACT</name>
<evidence type="ECO:0000256" key="1">
    <source>
        <dbReference type="ARBA" id="ARBA00022553"/>
    </source>
</evidence>
<keyword evidence="1 2" id="KW-0597">Phosphoprotein</keyword>
<dbReference type="AlphaFoldDB" id="A0A0F9YT71"/>
<evidence type="ECO:0000313" key="4">
    <source>
        <dbReference type="EMBL" id="KKP34629.1"/>
    </source>
</evidence>
<evidence type="ECO:0000256" key="2">
    <source>
        <dbReference type="PROSITE-ProRule" id="PRU00169"/>
    </source>
</evidence>
<proteinExistence type="predicted"/>
<gene>
    <name evidence="4" type="ORF">UR23_C0034G0001</name>
</gene>
<reference evidence="4 5" key="1">
    <citation type="journal article" date="2015" name="Nature">
        <title>rRNA introns, odd ribosomes, and small enigmatic genomes across a large radiation of phyla.</title>
        <authorList>
            <person name="Brown C.T."/>
            <person name="Hug L.A."/>
            <person name="Thomas B.C."/>
            <person name="Sharon I."/>
            <person name="Castelle C.J."/>
            <person name="Singh A."/>
            <person name="Wilkins M.J."/>
            <person name="Williams K.H."/>
            <person name="Banfield J.F."/>
        </authorList>
    </citation>
    <scope>NUCLEOTIDE SEQUENCE [LARGE SCALE GENOMIC DNA]</scope>
</reference>
<dbReference type="InterPro" id="IPR001789">
    <property type="entry name" value="Sig_transdc_resp-reg_receiver"/>
</dbReference>
<dbReference type="Pfam" id="PF00072">
    <property type="entry name" value="Response_reg"/>
    <property type="match status" value="1"/>
</dbReference>
<dbReference type="SMART" id="SM00448">
    <property type="entry name" value="REC"/>
    <property type="match status" value="1"/>
</dbReference>
<evidence type="ECO:0000259" key="3">
    <source>
        <dbReference type="PROSITE" id="PS50110"/>
    </source>
</evidence>
<dbReference type="PANTHER" id="PTHR44591">
    <property type="entry name" value="STRESS RESPONSE REGULATOR PROTEIN 1"/>
    <property type="match status" value="1"/>
</dbReference>
<dbReference type="InterPro" id="IPR011006">
    <property type="entry name" value="CheY-like_superfamily"/>
</dbReference>
<dbReference type="EMBL" id="LBOK01000034">
    <property type="protein sequence ID" value="KKP34629.1"/>
    <property type="molecule type" value="Genomic_DNA"/>
</dbReference>
<accession>A0A0F9YT71</accession>